<reference evidence="3" key="1">
    <citation type="submission" date="2017-11" db="EMBL/GenBank/DDBJ databases">
        <authorList>
            <person name="Lima N.C."/>
            <person name="Parody-Merino A.M."/>
            <person name="Battley P.F."/>
            <person name="Fidler A.E."/>
            <person name="Prosdocimi F."/>
        </authorList>
    </citation>
    <scope>NUCLEOTIDE SEQUENCE [LARGE SCALE GENOMIC DNA]</scope>
</reference>
<evidence type="ECO:0000256" key="1">
    <source>
        <dbReference type="SAM" id="MobiDB-lite"/>
    </source>
</evidence>
<evidence type="ECO:0000313" key="3">
    <source>
        <dbReference type="Proteomes" id="UP000233556"/>
    </source>
</evidence>
<protein>
    <submittedName>
        <fullName evidence="2">Uncharacterized protein</fullName>
    </submittedName>
</protein>
<reference evidence="3" key="2">
    <citation type="submission" date="2017-12" db="EMBL/GenBank/DDBJ databases">
        <title>Genome sequence of the Bar-tailed Godwit (Limosa lapponica baueri).</title>
        <authorList>
            <person name="Lima N.C.B."/>
            <person name="Parody-Merino A.M."/>
            <person name="Battley P.F."/>
            <person name="Fidler A.E."/>
            <person name="Prosdocimi F."/>
        </authorList>
    </citation>
    <scope>NUCLEOTIDE SEQUENCE [LARGE SCALE GENOMIC DNA]</scope>
</reference>
<accession>A0A2I0TMT9</accession>
<name>A0A2I0TMT9_LIMLA</name>
<gene>
    <name evidence="2" type="ORF">llap_14564</name>
</gene>
<dbReference type="EMBL" id="KZ508498">
    <property type="protein sequence ID" value="PKU35131.1"/>
    <property type="molecule type" value="Genomic_DNA"/>
</dbReference>
<keyword evidence="3" id="KW-1185">Reference proteome</keyword>
<sequence>MIEPQKKKREKKKGKKKKKKKETKKKKINRLKKIKKGKTTNVENNALNFVNTSCLQGLGSVCNRMLCIMPLKQATGLESVLDSDF</sequence>
<proteinExistence type="predicted"/>
<feature type="region of interest" description="Disordered" evidence="1">
    <location>
        <begin position="1"/>
        <end position="27"/>
    </location>
</feature>
<evidence type="ECO:0000313" key="2">
    <source>
        <dbReference type="EMBL" id="PKU35131.1"/>
    </source>
</evidence>
<dbReference type="AlphaFoldDB" id="A0A2I0TMT9"/>
<organism evidence="2 3">
    <name type="scientific">Limosa lapponica baueri</name>
    <dbReference type="NCBI Taxonomy" id="1758121"/>
    <lineage>
        <taxon>Eukaryota</taxon>
        <taxon>Metazoa</taxon>
        <taxon>Chordata</taxon>
        <taxon>Craniata</taxon>
        <taxon>Vertebrata</taxon>
        <taxon>Euteleostomi</taxon>
        <taxon>Archelosauria</taxon>
        <taxon>Archosauria</taxon>
        <taxon>Dinosauria</taxon>
        <taxon>Saurischia</taxon>
        <taxon>Theropoda</taxon>
        <taxon>Coelurosauria</taxon>
        <taxon>Aves</taxon>
        <taxon>Neognathae</taxon>
        <taxon>Neoaves</taxon>
        <taxon>Charadriiformes</taxon>
        <taxon>Scolopacidae</taxon>
        <taxon>Limosa</taxon>
    </lineage>
</organism>
<dbReference type="Proteomes" id="UP000233556">
    <property type="component" value="Unassembled WGS sequence"/>
</dbReference>